<comment type="caution">
    <text evidence="1">The sequence shown here is derived from an EMBL/GenBank/DDBJ whole genome shotgun (WGS) entry which is preliminary data.</text>
</comment>
<dbReference type="EMBL" id="BGPR01000127">
    <property type="protein sequence ID" value="GBL97142.1"/>
    <property type="molecule type" value="Genomic_DNA"/>
</dbReference>
<dbReference type="Proteomes" id="UP000499080">
    <property type="component" value="Unassembled WGS sequence"/>
</dbReference>
<organism evidence="1 2">
    <name type="scientific">Araneus ventricosus</name>
    <name type="common">Orbweaver spider</name>
    <name type="synonym">Epeira ventricosa</name>
    <dbReference type="NCBI Taxonomy" id="182803"/>
    <lineage>
        <taxon>Eukaryota</taxon>
        <taxon>Metazoa</taxon>
        <taxon>Ecdysozoa</taxon>
        <taxon>Arthropoda</taxon>
        <taxon>Chelicerata</taxon>
        <taxon>Arachnida</taxon>
        <taxon>Araneae</taxon>
        <taxon>Araneomorphae</taxon>
        <taxon>Entelegynae</taxon>
        <taxon>Araneoidea</taxon>
        <taxon>Araneidae</taxon>
        <taxon>Araneus</taxon>
    </lineage>
</organism>
<gene>
    <name evidence="1" type="ORF">AVEN_144590_1</name>
</gene>
<name>A0A4Y2BYB0_ARAVE</name>
<keyword evidence="2" id="KW-1185">Reference proteome</keyword>
<evidence type="ECO:0000313" key="1">
    <source>
        <dbReference type="EMBL" id="GBL97142.1"/>
    </source>
</evidence>
<proteinExistence type="predicted"/>
<dbReference type="AlphaFoldDB" id="A0A4Y2BYB0"/>
<accession>A0A4Y2BYB0</accession>
<evidence type="ECO:0000313" key="2">
    <source>
        <dbReference type="Proteomes" id="UP000499080"/>
    </source>
</evidence>
<reference evidence="1 2" key="1">
    <citation type="journal article" date="2019" name="Sci. Rep.">
        <title>Orb-weaving spider Araneus ventricosus genome elucidates the spidroin gene catalogue.</title>
        <authorList>
            <person name="Kono N."/>
            <person name="Nakamura H."/>
            <person name="Ohtoshi R."/>
            <person name="Moran D.A.P."/>
            <person name="Shinohara A."/>
            <person name="Yoshida Y."/>
            <person name="Fujiwara M."/>
            <person name="Mori M."/>
            <person name="Tomita M."/>
            <person name="Arakawa K."/>
        </authorList>
    </citation>
    <scope>NUCLEOTIDE SEQUENCE [LARGE SCALE GENOMIC DNA]</scope>
</reference>
<sequence length="105" mass="11906">MLKFCLQEFSKTGALVIYFSLANTYPCTLPLSHCSTHIYEGIFEAKLLNAGSQHRKGDLQRDGRTSYKRIDAAMYTVLPPREKPQTPDMPVVVVMETGYSAAFWR</sequence>
<protein>
    <submittedName>
        <fullName evidence="1">Uncharacterized protein</fullName>
    </submittedName>
</protein>